<keyword evidence="1" id="KW-0863">Zinc-finger</keyword>
<dbReference type="OrthoDB" id="8062037at2759"/>
<feature type="transmembrane region" description="Helical" evidence="2">
    <location>
        <begin position="16"/>
        <end position="35"/>
    </location>
</feature>
<keyword evidence="1" id="KW-0862">Zinc</keyword>
<dbReference type="CDD" id="cd16473">
    <property type="entry name" value="RING-H2_RNF103"/>
    <property type="match status" value="1"/>
</dbReference>
<dbReference type="PROSITE" id="PS50089">
    <property type="entry name" value="ZF_RING_2"/>
    <property type="match status" value="1"/>
</dbReference>
<organism evidence="4 5">
    <name type="scientific">Ampelomyces quisqualis</name>
    <name type="common">Powdery mildew agent</name>
    <dbReference type="NCBI Taxonomy" id="50730"/>
    <lineage>
        <taxon>Eukaryota</taxon>
        <taxon>Fungi</taxon>
        <taxon>Dikarya</taxon>
        <taxon>Ascomycota</taxon>
        <taxon>Pezizomycotina</taxon>
        <taxon>Dothideomycetes</taxon>
        <taxon>Pleosporomycetidae</taxon>
        <taxon>Pleosporales</taxon>
        <taxon>Pleosporineae</taxon>
        <taxon>Phaeosphaeriaceae</taxon>
        <taxon>Ampelomyces</taxon>
    </lineage>
</organism>
<dbReference type="SMART" id="SM00184">
    <property type="entry name" value="RING"/>
    <property type="match status" value="1"/>
</dbReference>
<dbReference type="InterPro" id="IPR013083">
    <property type="entry name" value="Znf_RING/FYVE/PHD"/>
</dbReference>
<reference evidence="4" key="1">
    <citation type="journal article" date="2020" name="Stud. Mycol.">
        <title>101 Dothideomycetes genomes: a test case for predicting lifestyles and emergence of pathogens.</title>
        <authorList>
            <person name="Haridas S."/>
            <person name="Albert R."/>
            <person name="Binder M."/>
            <person name="Bloem J."/>
            <person name="Labutti K."/>
            <person name="Salamov A."/>
            <person name="Andreopoulos B."/>
            <person name="Baker S."/>
            <person name="Barry K."/>
            <person name="Bills G."/>
            <person name="Bluhm B."/>
            <person name="Cannon C."/>
            <person name="Castanera R."/>
            <person name="Culley D."/>
            <person name="Daum C."/>
            <person name="Ezra D."/>
            <person name="Gonzalez J."/>
            <person name="Henrissat B."/>
            <person name="Kuo A."/>
            <person name="Liang C."/>
            <person name="Lipzen A."/>
            <person name="Lutzoni F."/>
            <person name="Magnuson J."/>
            <person name="Mondo S."/>
            <person name="Nolan M."/>
            <person name="Ohm R."/>
            <person name="Pangilinan J."/>
            <person name="Park H.-J."/>
            <person name="Ramirez L."/>
            <person name="Alfaro M."/>
            <person name="Sun H."/>
            <person name="Tritt A."/>
            <person name="Yoshinaga Y."/>
            <person name="Zwiers L.-H."/>
            <person name="Turgeon B."/>
            <person name="Goodwin S."/>
            <person name="Spatafora J."/>
            <person name="Crous P."/>
            <person name="Grigoriev I."/>
        </authorList>
    </citation>
    <scope>NUCLEOTIDE SEQUENCE</scope>
    <source>
        <strain evidence="4">HMLAC05119</strain>
    </source>
</reference>
<name>A0A6A5QH35_AMPQU</name>
<dbReference type="EMBL" id="ML979137">
    <property type="protein sequence ID" value="KAF1914130.1"/>
    <property type="molecule type" value="Genomic_DNA"/>
</dbReference>
<dbReference type="PANTHER" id="PTHR47258">
    <property type="match status" value="1"/>
</dbReference>
<keyword evidence="2" id="KW-0812">Transmembrane</keyword>
<dbReference type="SUPFAM" id="SSF57850">
    <property type="entry name" value="RING/U-box"/>
    <property type="match status" value="1"/>
</dbReference>
<evidence type="ECO:0000313" key="5">
    <source>
        <dbReference type="Proteomes" id="UP000800096"/>
    </source>
</evidence>
<dbReference type="Proteomes" id="UP000800096">
    <property type="component" value="Unassembled WGS sequence"/>
</dbReference>
<dbReference type="PANTHER" id="PTHR47258:SF1">
    <property type="entry name" value="E3 UBIQUITIN-PROTEIN LIGASE XERICO-RELATED"/>
    <property type="match status" value="1"/>
</dbReference>
<dbReference type="AlphaFoldDB" id="A0A6A5QH35"/>
<protein>
    <recommendedName>
        <fullName evidence="3">RING-type domain-containing protein</fullName>
    </recommendedName>
</protein>
<keyword evidence="2" id="KW-1133">Transmembrane helix</keyword>
<evidence type="ECO:0000313" key="4">
    <source>
        <dbReference type="EMBL" id="KAF1914130.1"/>
    </source>
</evidence>
<keyword evidence="1" id="KW-0479">Metal-binding</keyword>
<dbReference type="GO" id="GO:0008270">
    <property type="term" value="F:zinc ion binding"/>
    <property type="evidence" value="ECO:0007669"/>
    <property type="project" value="UniProtKB-KW"/>
</dbReference>
<sequence length="166" mass="18611">MASKADADSAPKGGTIVAAIVVPSVFVIVIIILIVTRAFVLLRINGGGDDFSLVKEERTKQRLEEIESIIRPRSFYDWSRERSRQQSKPSFPSDPLCSICLDDFVEAAQIRGLRCSHVFHTHCLDEWFARFNDYCPLCHRAIIPGKSLPTRRPNFGSDPIPVADIV</sequence>
<dbReference type="Gene3D" id="3.30.40.10">
    <property type="entry name" value="Zinc/RING finger domain, C3HC4 (zinc finger)"/>
    <property type="match status" value="1"/>
</dbReference>
<dbReference type="Pfam" id="PF13639">
    <property type="entry name" value="zf-RING_2"/>
    <property type="match status" value="1"/>
</dbReference>
<keyword evidence="5" id="KW-1185">Reference proteome</keyword>
<proteinExistence type="predicted"/>
<accession>A0A6A5QH35</accession>
<evidence type="ECO:0000256" key="2">
    <source>
        <dbReference type="SAM" id="Phobius"/>
    </source>
</evidence>
<keyword evidence="2" id="KW-0472">Membrane</keyword>
<evidence type="ECO:0000256" key="1">
    <source>
        <dbReference type="PROSITE-ProRule" id="PRU00175"/>
    </source>
</evidence>
<gene>
    <name evidence="4" type="ORF">BDU57DRAFT_454511</name>
</gene>
<evidence type="ECO:0000259" key="3">
    <source>
        <dbReference type="PROSITE" id="PS50089"/>
    </source>
</evidence>
<feature type="domain" description="RING-type" evidence="3">
    <location>
        <begin position="97"/>
        <end position="139"/>
    </location>
</feature>
<dbReference type="InterPro" id="IPR044249">
    <property type="entry name" value="XERICO-like"/>
</dbReference>
<dbReference type="InterPro" id="IPR001841">
    <property type="entry name" value="Znf_RING"/>
</dbReference>